<comment type="caution">
    <text evidence="2">The sequence shown here is derived from an EMBL/GenBank/DDBJ whole genome shotgun (WGS) entry which is preliminary data.</text>
</comment>
<protein>
    <submittedName>
        <fullName evidence="2">GTP cyclohydrolase, FolE2/MptA family</fullName>
        <ecNumber evidence="2">3.5.4.-</ecNumber>
    </submittedName>
</protein>
<sequence length="293" mass="32014">MKVEFDSLDSVTAQPVDLPDIQARDDAPDIAIRSAGICGLRLPMQITDIDGYRWQSVVQAEAGVSVPGRTRGAHMSRFVEFLEQQHRHGLDLAEIGRLTDRLLPLLGAPSGSLSMRFPCFVTKQAPVSGKTGSLDIDAGYHVAANTHGTPLPRQWLTVPVMTLCPCSKAISDYGAHNQRTLVTLAVDDTKVHAIRKLTALIESCASSPVYPVLKRADEKYVTEYSYENPMFVEDVARAVYIQALTELAGAQISVRVESQESIHNHQAYAVVDAATCVGTPAWIREASDEQRMA</sequence>
<dbReference type="GO" id="GO:0016787">
    <property type="term" value="F:hydrolase activity"/>
    <property type="evidence" value="ECO:0007669"/>
    <property type="project" value="UniProtKB-KW"/>
</dbReference>
<dbReference type="InterPro" id="IPR003801">
    <property type="entry name" value="GTP_cyclohydrolase_FolE2/MptA"/>
</dbReference>
<dbReference type="RefSeq" id="WP_311653598.1">
    <property type="nucleotide sequence ID" value="NZ_JAVRIB010000012.1"/>
</dbReference>
<evidence type="ECO:0000313" key="2">
    <source>
        <dbReference type="EMBL" id="MDT0635697.1"/>
    </source>
</evidence>
<dbReference type="Proteomes" id="UP001251857">
    <property type="component" value="Unassembled WGS sequence"/>
</dbReference>
<dbReference type="Pfam" id="PF02649">
    <property type="entry name" value="GCHY-1"/>
    <property type="match status" value="1"/>
</dbReference>
<dbReference type="EMBL" id="JAVRIB010000012">
    <property type="protein sequence ID" value="MDT0635697.1"/>
    <property type="molecule type" value="Genomic_DNA"/>
</dbReference>
<dbReference type="PANTHER" id="PTHR36445">
    <property type="entry name" value="GTP CYCLOHYDROLASE MPTA"/>
    <property type="match status" value="1"/>
</dbReference>
<keyword evidence="3" id="KW-1185">Reference proteome</keyword>
<evidence type="ECO:0000313" key="3">
    <source>
        <dbReference type="Proteomes" id="UP001251857"/>
    </source>
</evidence>
<evidence type="ECO:0000256" key="1">
    <source>
        <dbReference type="ARBA" id="ARBA00022801"/>
    </source>
</evidence>
<name>A0ABU3C2C3_9GAMM</name>
<dbReference type="Gene3D" id="3.10.270.10">
    <property type="entry name" value="Urate Oxidase"/>
    <property type="match status" value="1"/>
</dbReference>
<keyword evidence="1 2" id="KW-0378">Hydrolase</keyword>
<proteinExistence type="predicted"/>
<gene>
    <name evidence="2" type="ORF">RM532_12130</name>
</gene>
<dbReference type="PANTHER" id="PTHR36445:SF1">
    <property type="entry name" value="GTP CYCLOHYDROLASE MPTA"/>
    <property type="match status" value="1"/>
</dbReference>
<reference evidence="2 3" key="1">
    <citation type="submission" date="2023-09" db="EMBL/GenBank/DDBJ databases">
        <authorList>
            <person name="Rey-Velasco X."/>
        </authorList>
    </citation>
    <scope>NUCLEOTIDE SEQUENCE [LARGE SCALE GENOMIC DNA]</scope>
    <source>
        <strain evidence="2 3">W335</strain>
    </source>
</reference>
<accession>A0ABU3C2C3</accession>
<dbReference type="EC" id="3.5.4.-" evidence="2"/>
<organism evidence="2 3">
    <name type="scientific">Spectribacter hydrogenoxidans</name>
    <dbReference type="NCBI Taxonomy" id="3075608"/>
    <lineage>
        <taxon>Bacteria</taxon>
        <taxon>Pseudomonadati</taxon>
        <taxon>Pseudomonadota</taxon>
        <taxon>Gammaproteobacteria</taxon>
        <taxon>Salinisphaerales</taxon>
        <taxon>Salinisphaeraceae</taxon>
        <taxon>Spectribacter</taxon>
    </lineage>
</organism>